<dbReference type="EC" id="3.2.1.93" evidence="6"/>
<reference evidence="8 9" key="1">
    <citation type="submission" date="2016-10" db="EMBL/GenBank/DDBJ databases">
        <authorList>
            <person name="de Groot N.N."/>
        </authorList>
    </citation>
    <scope>NUCLEOTIDE SEQUENCE [LARGE SCALE GENOMIC DNA]</scope>
    <source>
        <strain evidence="8 9">DSM 12272</strain>
    </source>
</reference>
<dbReference type="FunFam" id="2.60.40.1180:FF:000007">
    <property type="entry name" value="Sucrose isomerase"/>
    <property type="match status" value="1"/>
</dbReference>
<dbReference type="SUPFAM" id="SSF51011">
    <property type="entry name" value="Glycosyl hydrolase domain"/>
    <property type="match status" value="1"/>
</dbReference>
<evidence type="ECO:0000256" key="6">
    <source>
        <dbReference type="NCBIfam" id="TIGR02403"/>
    </source>
</evidence>
<keyword evidence="3" id="KW-0963">Cytoplasm</keyword>
<evidence type="ECO:0000256" key="2">
    <source>
        <dbReference type="ARBA" id="ARBA00008061"/>
    </source>
</evidence>
<comment type="similarity">
    <text evidence="2">Belongs to the glycosyl hydrolase 13 family.</text>
</comment>
<evidence type="ECO:0000313" key="9">
    <source>
        <dbReference type="Proteomes" id="UP000198597"/>
    </source>
</evidence>
<dbReference type="STRING" id="94869.SAMN04488529_10169"/>
<dbReference type="InterPro" id="IPR006047">
    <property type="entry name" value="GH13_cat_dom"/>
</dbReference>
<feature type="domain" description="Glycosyl hydrolase family 13 catalytic" evidence="7">
    <location>
        <begin position="24"/>
        <end position="425"/>
    </location>
</feature>
<dbReference type="InterPro" id="IPR012769">
    <property type="entry name" value="Trehalose_TreC"/>
</dbReference>
<organism evidence="8 9">
    <name type="scientific">Clostridium gasigenes</name>
    <dbReference type="NCBI Taxonomy" id="94869"/>
    <lineage>
        <taxon>Bacteria</taxon>
        <taxon>Bacillati</taxon>
        <taxon>Bacillota</taxon>
        <taxon>Clostridia</taxon>
        <taxon>Eubacteriales</taxon>
        <taxon>Clostridiaceae</taxon>
        <taxon>Clostridium</taxon>
    </lineage>
</organism>
<keyword evidence="9" id="KW-1185">Reference proteome</keyword>
<accession>A0A1H0LDU2</accession>
<gene>
    <name evidence="8" type="ORF">SAMN04488529_10169</name>
</gene>
<dbReference type="Gene3D" id="3.20.20.80">
    <property type="entry name" value="Glycosidases"/>
    <property type="match status" value="1"/>
</dbReference>
<dbReference type="AlphaFoldDB" id="A0A1H0LDU2"/>
<evidence type="ECO:0000313" key="8">
    <source>
        <dbReference type="EMBL" id="SDO66285.1"/>
    </source>
</evidence>
<evidence type="ECO:0000259" key="7">
    <source>
        <dbReference type="SMART" id="SM00642"/>
    </source>
</evidence>
<dbReference type="FunFam" id="3.20.20.80:FF:000014">
    <property type="entry name" value="Alpha,alpha-phosphotrehalase"/>
    <property type="match status" value="1"/>
</dbReference>
<dbReference type="NCBIfam" id="TIGR02403">
    <property type="entry name" value="trehalose_treC"/>
    <property type="match status" value="1"/>
</dbReference>
<proteinExistence type="inferred from homology"/>
<dbReference type="GO" id="GO:0004556">
    <property type="term" value="F:alpha-amylase activity"/>
    <property type="evidence" value="ECO:0007669"/>
    <property type="project" value="TreeGrafter"/>
</dbReference>
<dbReference type="GO" id="GO:0008788">
    <property type="term" value="F:alpha,alpha-phosphotrehalase activity"/>
    <property type="evidence" value="ECO:0007669"/>
    <property type="project" value="UniProtKB-UniRule"/>
</dbReference>
<keyword evidence="4 8" id="KW-0378">Hydrolase</keyword>
<dbReference type="PANTHER" id="PTHR10357:SF217">
    <property type="entry name" value="TREHALOSE-6-PHOSPHATE HYDROLASE"/>
    <property type="match status" value="1"/>
</dbReference>
<evidence type="ECO:0000256" key="4">
    <source>
        <dbReference type="ARBA" id="ARBA00022801"/>
    </source>
</evidence>
<dbReference type="GO" id="GO:0005737">
    <property type="term" value="C:cytoplasm"/>
    <property type="evidence" value="ECO:0007669"/>
    <property type="project" value="UniProtKB-SubCell"/>
</dbReference>
<sequence length="567" mass="66952">MNAPSFTVKELNSMKDFKKSVVYQIYPKSFKDSNGDGIGDLNGVIDKLDYLKELGVDYIWLTPFYISPQKDNGYDVEDYYNIDPSFGTMNDFDKLVEEARNRDIYVMLDMVFNHTSTKHKWFKEALKGNEKYKNFYIFKDGKEEKEPTNWVSKFGGSAWEYVEDFDQYYLHLFDVTQGDLNWENEEVRKEIYNIVNFWIEKGVKGFRLDVINLISKPLVFEDDSSGDGRKFYTDGPKIHKYLKELNEKTFGNKKDIVTVGEMSSTTVDNCIKYSNPKENELSMVFNFHHLKVDYENGDKWTKVDFDFKMLKSIFKEWQEGMEYGNGWSATFWCNHDQPRAISRFGDDKKYHKESAKMLATTIHMMRGTPYIYQGEEFGMANPYFDKIEQYRDIESINYYNILMAQGVKEEEILEILRAKSRDNSRTPMQWNNELEAGFTKGTPWIPVGKHYKDINAEKAIKDKDSVFYYYKKLISLRKEYDVIAYGNFEMILEEDKNVLGFTRSYKNTSIVVLNNFYNYDVEVSLPKNIFEKSKKVSILISNYNKKVVEKEKLLLRAYESIVYYIEN</sequence>
<dbReference type="NCBIfam" id="NF008183">
    <property type="entry name" value="PRK10933.1"/>
    <property type="match status" value="1"/>
</dbReference>
<dbReference type="PANTHER" id="PTHR10357">
    <property type="entry name" value="ALPHA-AMYLASE FAMILY MEMBER"/>
    <property type="match status" value="1"/>
</dbReference>
<dbReference type="FunFam" id="3.90.400.10:FF:000002">
    <property type="entry name" value="Sucrose isomerase"/>
    <property type="match status" value="1"/>
</dbReference>
<evidence type="ECO:0000256" key="1">
    <source>
        <dbReference type="ARBA" id="ARBA00004496"/>
    </source>
</evidence>
<dbReference type="InterPro" id="IPR017853">
    <property type="entry name" value="GH"/>
</dbReference>
<comment type="subcellular location">
    <subcellularLocation>
        <location evidence="1">Cytoplasm</location>
    </subcellularLocation>
</comment>
<evidence type="ECO:0000256" key="3">
    <source>
        <dbReference type="ARBA" id="ARBA00022490"/>
    </source>
</evidence>
<dbReference type="EMBL" id="FNJM01000001">
    <property type="protein sequence ID" value="SDO66285.1"/>
    <property type="molecule type" value="Genomic_DNA"/>
</dbReference>
<dbReference type="GO" id="GO:0005993">
    <property type="term" value="P:trehalose catabolic process"/>
    <property type="evidence" value="ECO:0007669"/>
    <property type="project" value="InterPro"/>
</dbReference>
<dbReference type="SMART" id="SM00642">
    <property type="entry name" value="Aamy"/>
    <property type="match status" value="1"/>
</dbReference>
<dbReference type="InterPro" id="IPR056300">
    <property type="entry name" value="SusG-like_C"/>
</dbReference>
<dbReference type="Pfam" id="PF23915">
    <property type="entry name" value="SusG_C"/>
    <property type="match status" value="1"/>
</dbReference>
<name>A0A1H0LDU2_9CLOT</name>
<keyword evidence="5" id="KW-0326">Glycosidase</keyword>
<protein>
    <recommendedName>
        <fullName evidence="6">Alpha,alpha-phosphotrehalase</fullName>
        <ecNumber evidence="6">3.2.1.93</ecNumber>
    </recommendedName>
</protein>
<dbReference type="InterPro" id="IPR013780">
    <property type="entry name" value="Glyco_hydro_b"/>
</dbReference>
<dbReference type="Gene3D" id="3.90.400.10">
    <property type="entry name" value="Oligo-1,6-glucosidase, Domain 2"/>
    <property type="match status" value="1"/>
</dbReference>
<dbReference type="Gene3D" id="2.60.40.1180">
    <property type="entry name" value="Golgi alpha-mannosidase II"/>
    <property type="match status" value="1"/>
</dbReference>
<dbReference type="Proteomes" id="UP000198597">
    <property type="component" value="Unassembled WGS sequence"/>
</dbReference>
<dbReference type="CDD" id="cd11333">
    <property type="entry name" value="AmyAc_SI_OligoGlu_DGase"/>
    <property type="match status" value="1"/>
</dbReference>
<dbReference type="Pfam" id="PF00128">
    <property type="entry name" value="Alpha-amylase"/>
    <property type="match status" value="1"/>
</dbReference>
<dbReference type="InterPro" id="IPR045857">
    <property type="entry name" value="O16G_dom_2"/>
</dbReference>
<dbReference type="SUPFAM" id="SSF51445">
    <property type="entry name" value="(Trans)glycosidases"/>
    <property type="match status" value="1"/>
</dbReference>
<evidence type="ECO:0000256" key="5">
    <source>
        <dbReference type="ARBA" id="ARBA00023295"/>
    </source>
</evidence>